<dbReference type="AlphaFoldDB" id="A0A4E0Q0L5"/>
<proteinExistence type="predicted"/>
<evidence type="ECO:0000313" key="2">
    <source>
        <dbReference type="Proteomes" id="UP000297295"/>
    </source>
</evidence>
<comment type="caution">
    <text evidence="1">The sequence shown here is derived from an EMBL/GenBank/DDBJ whole genome shotgun (WGS) entry which is preliminary data.</text>
</comment>
<name>A0A4E0Q0L5_9EURY</name>
<gene>
    <name evidence="1" type="ORF">CUN85_01550</name>
</gene>
<keyword evidence="2" id="KW-1185">Reference proteome</keyword>
<organism evidence="1 2">
    <name type="scientific">Methanolobus halotolerans</name>
    <dbReference type="NCBI Taxonomy" id="2052935"/>
    <lineage>
        <taxon>Archaea</taxon>
        <taxon>Methanobacteriati</taxon>
        <taxon>Methanobacteriota</taxon>
        <taxon>Stenosarchaea group</taxon>
        <taxon>Methanomicrobia</taxon>
        <taxon>Methanosarcinales</taxon>
        <taxon>Methanosarcinaceae</taxon>
        <taxon>Methanolobus</taxon>
    </lineage>
</organism>
<dbReference type="RefSeq" id="WP_135388309.1">
    <property type="nucleotide sequence ID" value="NZ_PGGK01000001.1"/>
</dbReference>
<dbReference type="OrthoDB" id="139439at2157"/>
<dbReference type="EMBL" id="PGGK01000001">
    <property type="protein sequence ID" value="TGC11577.1"/>
    <property type="molecule type" value="Genomic_DNA"/>
</dbReference>
<sequence>MSTAFTPVSCLCINCRERIIITEPVDRVTCHTCGEVMKVVIGKKLKLPRIPVSSVENKKQKIGILTFKKEGMR</sequence>
<accession>A0A4E0Q0L5</accession>
<dbReference type="Proteomes" id="UP000297295">
    <property type="component" value="Unassembled WGS sequence"/>
</dbReference>
<reference evidence="1 2" key="1">
    <citation type="submission" date="2017-11" db="EMBL/GenBank/DDBJ databases">
        <title>Isolation and Characterization of Methanogenic Archaea from Saline Meromictic Lake at Siberia.</title>
        <authorList>
            <person name="Shen Y."/>
            <person name="Huang H.-H."/>
            <person name="Lai M.-C."/>
            <person name="Chen S.-C."/>
        </authorList>
    </citation>
    <scope>NUCLEOTIDE SEQUENCE [LARGE SCALE GENOMIC DNA]</scope>
    <source>
        <strain evidence="1 2">SY-01</strain>
    </source>
</reference>
<evidence type="ECO:0000313" key="1">
    <source>
        <dbReference type="EMBL" id="TGC11577.1"/>
    </source>
</evidence>
<protein>
    <submittedName>
        <fullName evidence="1">Uncharacterized protein</fullName>
    </submittedName>
</protein>